<evidence type="ECO:0000313" key="3">
    <source>
        <dbReference type="EMBL" id="GGC20506.1"/>
    </source>
</evidence>
<sequence length="330" mass="37644">MKRYTTILLLLLGVWKGKAQKDVTNKTFTMTPEVQKVLNYIKAIEVPENEKPWITGRLFYEKMNPLAGGKEQVFKIENRIITLKKDTVPVRIYRPNNQKGLPIIIYFHGGWFKGGSLETHDSPLRQLANLSQAVIISVDYRLAPEHPFPAGIEDSFTVVEWVLMNTKELNVDKNQITIMGDSAGGAIAATVSNRFSNEIATQVLIYPATDNSLKTNSWNLFKNGPILNIEEAKEAWSYYLPDEKNRENPDAIPLKRERFPNLPPTFIATAQYDPLRDEALLYAEKLMNNNVPVTQKTYGNMIHGFFQMGAYLKESRELMQDIVNFINDSE</sequence>
<dbReference type="Gene3D" id="3.40.50.1820">
    <property type="entry name" value="alpha/beta hydrolase"/>
    <property type="match status" value="1"/>
</dbReference>
<comment type="caution">
    <text evidence="3">The sequence shown here is derived from an EMBL/GenBank/DDBJ whole genome shotgun (WGS) entry which is preliminary data.</text>
</comment>
<dbReference type="PANTHER" id="PTHR48081:SF8">
    <property type="entry name" value="ALPHA_BETA HYDROLASE FOLD-3 DOMAIN-CONTAINING PROTEIN-RELATED"/>
    <property type="match status" value="1"/>
</dbReference>
<keyword evidence="1" id="KW-0378">Hydrolase</keyword>
<dbReference type="RefSeq" id="WP_188459943.1">
    <property type="nucleotide sequence ID" value="NZ_BAABHU010000001.1"/>
</dbReference>
<dbReference type="SUPFAM" id="SSF53474">
    <property type="entry name" value="alpha/beta-Hydrolases"/>
    <property type="match status" value="1"/>
</dbReference>
<dbReference type="Proteomes" id="UP000636010">
    <property type="component" value="Unassembled WGS sequence"/>
</dbReference>
<evidence type="ECO:0000259" key="2">
    <source>
        <dbReference type="Pfam" id="PF07859"/>
    </source>
</evidence>
<dbReference type="EMBL" id="BMEC01000001">
    <property type="protein sequence ID" value="GGC20506.1"/>
    <property type="molecule type" value="Genomic_DNA"/>
</dbReference>
<dbReference type="Pfam" id="PF07859">
    <property type="entry name" value="Abhydrolase_3"/>
    <property type="match status" value="1"/>
</dbReference>
<reference evidence="4" key="1">
    <citation type="journal article" date="2019" name="Int. J. Syst. Evol. Microbiol.">
        <title>The Global Catalogue of Microorganisms (GCM) 10K type strain sequencing project: providing services to taxonomists for standard genome sequencing and annotation.</title>
        <authorList>
            <consortium name="The Broad Institute Genomics Platform"/>
            <consortium name="The Broad Institute Genome Sequencing Center for Infectious Disease"/>
            <person name="Wu L."/>
            <person name="Ma J."/>
        </authorList>
    </citation>
    <scope>NUCLEOTIDE SEQUENCE [LARGE SCALE GENOMIC DNA]</scope>
    <source>
        <strain evidence="4">CGMCC 1.10832</strain>
    </source>
</reference>
<dbReference type="InterPro" id="IPR013094">
    <property type="entry name" value="AB_hydrolase_3"/>
</dbReference>
<name>A0ABQ1LAJ8_9BACT</name>
<organism evidence="3 4">
    <name type="scientific">Marivirga lumbricoides</name>
    <dbReference type="NCBI Taxonomy" id="1046115"/>
    <lineage>
        <taxon>Bacteria</taxon>
        <taxon>Pseudomonadati</taxon>
        <taxon>Bacteroidota</taxon>
        <taxon>Cytophagia</taxon>
        <taxon>Cytophagales</taxon>
        <taxon>Marivirgaceae</taxon>
        <taxon>Marivirga</taxon>
    </lineage>
</organism>
<protein>
    <recommendedName>
        <fullName evidence="2">Alpha/beta hydrolase fold-3 domain-containing protein</fullName>
    </recommendedName>
</protein>
<dbReference type="InterPro" id="IPR029058">
    <property type="entry name" value="AB_hydrolase_fold"/>
</dbReference>
<evidence type="ECO:0000313" key="4">
    <source>
        <dbReference type="Proteomes" id="UP000636010"/>
    </source>
</evidence>
<evidence type="ECO:0000256" key="1">
    <source>
        <dbReference type="ARBA" id="ARBA00022801"/>
    </source>
</evidence>
<keyword evidence="4" id="KW-1185">Reference proteome</keyword>
<dbReference type="PANTHER" id="PTHR48081">
    <property type="entry name" value="AB HYDROLASE SUPERFAMILY PROTEIN C4A8.06C"/>
    <property type="match status" value="1"/>
</dbReference>
<proteinExistence type="predicted"/>
<feature type="domain" description="Alpha/beta hydrolase fold-3" evidence="2">
    <location>
        <begin position="104"/>
        <end position="306"/>
    </location>
</feature>
<dbReference type="InterPro" id="IPR050300">
    <property type="entry name" value="GDXG_lipolytic_enzyme"/>
</dbReference>
<gene>
    <name evidence="3" type="ORF">GCM10011506_02030</name>
</gene>
<accession>A0ABQ1LAJ8</accession>